<dbReference type="EMBL" id="LLWH01000146">
    <property type="protein sequence ID" value="KQB53859.1"/>
    <property type="molecule type" value="Genomic_DNA"/>
</dbReference>
<evidence type="ECO:0000313" key="3">
    <source>
        <dbReference type="Proteomes" id="UP000050342"/>
    </source>
</evidence>
<dbReference type="STRING" id="1563157.AQS70_08650"/>
<dbReference type="OrthoDB" id="5905222at2"/>
<dbReference type="RefSeq" id="WP_055102644.1">
    <property type="nucleotide sequence ID" value="NZ_LLWH01000146.1"/>
</dbReference>
<dbReference type="AlphaFoldDB" id="A0A0Q0YWQ2"/>
<dbReference type="InterPro" id="IPR022385">
    <property type="entry name" value="Rhs_assc_core"/>
</dbReference>
<dbReference type="SUPFAM" id="SSF56399">
    <property type="entry name" value="ADP-ribosylation"/>
    <property type="match status" value="1"/>
</dbReference>
<gene>
    <name evidence="2" type="ORF">AQS70_08650</name>
</gene>
<dbReference type="Proteomes" id="UP000050342">
    <property type="component" value="Unassembled WGS sequence"/>
</dbReference>
<protein>
    <recommendedName>
        <fullName evidence="4">RHS repeat-associated core domain-containing protein</fullName>
    </recommendedName>
</protein>
<reference evidence="2 3" key="1">
    <citation type="submission" date="2015-10" db="EMBL/GenBank/DDBJ databases">
        <title>Pseudomonas helleri sp. nov. and Pseudomonas weihenstephanensis sp. nov., isolated from raw cows milk.</title>
        <authorList>
            <person name="Von Neubeck M."/>
            <person name="Huptas C."/>
            <person name="Wenning M."/>
            <person name="Scherer S."/>
        </authorList>
    </citation>
    <scope>NUCLEOTIDE SEQUENCE [LARGE SCALE GENOMIC DNA]</scope>
    <source>
        <strain evidence="2 3">BSTT44</strain>
    </source>
</reference>
<evidence type="ECO:0000256" key="1">
    <source>
        <dbReference type="SAM" id="Coils"/>
    </source>
</evidence>
<organism evidence="2 3">
    <name type="scientific">Pseudomonas endophytica</name>
    <dbReference type="NCBI Taxonomy" id="1563157"/>
    <lineage>
        <taxon>Bacteria</taxon>
        <taxon>Pseudomonadati</taxon>
        <taxon>Pseudomonadota</taxon>
        <taxon>Gammaproteobacteria</taxon>
        <taxon>Pseudomonadales</taxon>
        <taxon>Pseudomonadaceae</taxon>
        <taxon>Pseudomonas</taxon>
    </lineage>
</organism>
<feature type="coiled-coil region" evidence="1">
    <location>
        <begin position="291"/>
        <end position="332"/>
    </location>
</feature>
<accession>A0A0Q0YWQ2</accession>
<dbReference type="Gene3D" id="2.180.10.10">
    <property type="entry name" value="RHS repeat-associated core"/>
    <property type="match status" value="1"/>
</dbReference>
<sequence>MNVPTPHTASPYLYDPLDRLISAHSSQRFYNGSRIATEILGDRHSCFFEQQAIPLAELHPGDAATLLATDMQTSVLHSLSLSIGQPQAYSPYGDRSAVSGLLSLLGFNGERPDPVTGHYLLGKGHRAYNPILMRFNSPDSLSPFGKGGFNAYAYCSNNPVTRRDPTGKSWVNRFLKYTVSHITASNPEDAIYKLRGPLEDITSHPNYPTDKVLDTSDYDFLLKMHRTPATGATLEQIAKYIKKTNKDITEISTLINAETAQLNFFRAQRYIYFKNLSLGGTESWAYWVKKAKKASAHLEQHKIRIKELSTANENSSQHLKALENRINSLSGSITETATNIRK</sequence>
<evidence type="ECO:0000313" key="2">
    <source>
        <dbReference type="EMBL" id="KQB53859.1"/>
    </source>
</evidence>
<comment type="caution">
    <text evidence="2">The sequence shown here is derived from an EMBL/GenBank/DDBJ whole genome shotgun (WGS) entry which is preliminary data.</text>
</comment>
<evidence type="ECO:0008006" key="4">
    <source>
        <dbReference type="Google" id="ProtNLM"/>
    </source>
</evidence>
<keyword evidence="1" id="KW-0175">Coiled coil</keyword>
<keyword evidence="3" id="KW-1185">Reference proteome</keyword>
<name>A0A0Q0YWQ2_9PSED</name>
<proteinExistence type="predicted"/>
<dbReference type="NCBIfam" id="TIGR03696">
    <property type="entry name" value="Rhs_assc_core"/>
    <property type="match status" value="1"/>
</dbReference>